<proteinExistence type="predicted"/>
<sequence length="435" mass="48361">MFNLLKKSEPSKPKTLLTLQVYTGQTQEHPKGGSVPLIYSSFDIPATLQASVTLETEQELKAHDVELVFRAEAVAMLPSVSTGFYSNAVAPFESVPHYYMRKRWTVLGSAPRVKPGRIVPGTYSKATTTHIDSAWPSSWYSERGFVRYIFEASVVKMKFGEVYRTDMVSQEIWVVNTTWIHEPYSLGASPSLPLETVQGVRVEGLRSKLSGLTTTKKAVLLPTVSMSMPGMLSFGGQVSVLVTIDDSRRCDDVLGDKSGTEVHVESVHFVLQEEVVTKSRISTETIKIVRDKMTIAINDGWPWIQSSFLTNSASPQNGNVDEKRTKYGDSPEGSRSSSSDQSNSRKIQRTITLRLPPIPELASTFSEKYLQVTHTFKMTIKLRIGQSRETEKDRTLEEFQAKMNVSITGPRLEGGSQNNEMTEVLPQYSASGSTL</sequence>
<dbReference type="EMBL" id="JAABOA010000750">
    <property type="protein sequence ID" value="KAF9583280.1"/>
    <property type="molecule type" value="Genomic_DNA"/>
</dbReference>
<evidence type="ECO:0000313" key="2">
    <source>
        <dbReference type="EMBL" id="KAF9583280.1"/>
    </source>
</evidence>
<gene>
    <name evidence="2" type="ORF">BGW38_009844</name>
</gene>
<evidence type="ECO:0008006" key="4">
    <source>
        <dbReference type="Google" id="ProtNLM"/>
    </source>
</evidence>
<evidence type="ECO:0000313" key="3">
    <source>
        <dbReference type="Proteomes" id="UP000780801"/>
    </source>
</evidence>
<dbReference type="AlphaFoldDB" id="A0A9P6FZ07"/>
<keyword evidence="3" id="KW-1185">Reference proteome</keyword>
<evidence type="ECO:0000256" key="1">
    <source>
        <dbReference type="SAM" id="MobiDB-lite"/>
    </source>
</evidence>
<feature type="compositionally biased region" description="Low complexity" evidence="1">
    <location>
        <begin position="330"/>
        <end position="344"/>
    </location>
</feature>
<accession>A0A9P6FZ07</accession>
<name>A0A9P6FZ07_9FUNG</name>
<dbReference type="Proteomes" id="UP000780801">
    <property type="component" value="Unassembled WGS sequence"/>
</dbReference>
<dbReference type="OrthoDB" id="2361690at2759"/>
<protein>
    <recommendedName>
        <fullName evidence="4">Arrestin-like N-terminal domain-containing protein</fullName>
    </recommendedName>
</protein>
<reference evidence="2" key="1">
    <citation type="journal article" date="2020" name="Fungal Divers.">
        <title>Resolving the Mortierellaceae phylogeny through synthesis of multi-gene phylogenetics and phylogenomics.</title>
        <authorList>
            <person name="Vandepol N."/>
            <person name="Liber J."/>
            <person name="Desiro A."/>
            <person name="Na H."/>
            <person name="Kennedy M."/>
            <person name="Barry K."/>
            <person name="Grigoriev I.V."/>
            <person name="Miller A.N."/>
            <person name="O'Donnell K."/>
            <person name="Stajich J.E."/>
            <person name="Bonito G."/>
        </authorList>
    </citation>
    <scope>NUCLEOTIDE SEQUENCE</scope>
    <source>
        <strain evidence="2">KOD1015</strain>
    </source>
</reference>
<feature type="region of interest" description="Disordered" evidence="1">
    <location>
        <begin position="312"/>
        <end position="350"/>
    </location>
</feature>
<feature type="compositionally biased region" description="Basic and acidic residues" evidence="1">
    <location>
        <begin position="320"/>
        <end position="329"/>
    </location>
</feature>
<dbReference type="Gene3D" id="2.60.40.640">
    <property type="match status" value="1"/>
</dbReference>
<dbReference type="InterPro" id="IPR014752">
    <property type="entry name" value="Arrestin-like_C"/>
</dbReference>
<comment type="caution">
    <text evidence="2">The sequence shown here is derived from an EMBL/GenBank/DDBJ whole genome shotgun (WGS) entry which is preliminary data.</text>
</comment>
<organism evidence="2 3">
    <name type="scientific">Lunasporangiospora selenospora</name>
    <dbReference type="NCBI Taxonomy" id="979761"/>
    <lineage>
        <taxon>Eukaryota</taxon>
        <taxon>Fungi</taxon>
        <taxon>Fungi incertae sedis</taxon>
        <taxon>Mucoromycota</taxon>
        <taxon>Mortierellomycotina</taxon>
        <taxon>Mortierellomycetes</taxon>
        <taxon>Mortierellales</taxon>
        <taxon>Mortierellaceae</taxon>
        <taxon>Lunasporangiospora</taxon>
    </lineage>
</organism>